<organism evidence="2 3">
    <name type="scientific">Ralstonia psammae</name>
    <dbReference type="NCBI Taxonomy" id="3058598"/>
    <lineage>
        <taxon>Bacteria</taxon>
        <taxon>Pseudomonadati</taxon>
        <taxon>Pseudomonadota</taxon>
        <taxon>Betaproteobacteria</taxon>
        <taxon>Burkholderiales</taxon>
        <taxon>Burkholderiaceae</taxon>
        <taxon>Ralstonia</taxon>
    </lineage>
</organism>
<comment type="caution">
    <text evidence="2">The sequence shown here is derived from an EMBL/GenBank/DDBJ whole genome shotgun (WGS) entry which is preliminary data.</text>
</comment>
<evidence type="ECO:0000313" key="2">
    <source>
        <dbReference type="EMBL" id="CAJ0808549.1"/>
    </source>
</evidence>
<dbReference type="InterPro" id="IPR052344">
    <property type="entry name" value="Transposase-related"/>
</dbReference>
<dbReference type="PANTHER" id="PTHR33678">
    <property type="entry name" value="BLL1576 PROTEIN"/>
    <property type="match status" value="1"/>
</dbReference>
<keyword evidence="3" id="KW-1185">Reference proteome</keyword>
<accession>A0ABN9JHT5</accession>
<evidence type="ECO:0000313" key="3">
    <source>
        <dbReference type="Proteomes" id="UP001189813"/>
    </source>
</evidence>
<dbReference type="InterPro" id="IPR004291">
    <property type="entry name" value="Transposase_IS66_central"/>
</dbReference>
<name>A0ABN9JHT5_9RALS</name>
<protein>
    <submittedName>
        <fullName evidence="2">IS66 family transposase ISAeh1</fullName>
    </submittedName>
</protein>
<gene>
    <name evidence="2" type="ORF">LMG19083_04725</name>
</gene>
<feature type="domain" description="Transposase IS66 central" evidence="1">
    <location>
        <begin position="4"/>
        <end position="109"/>
    </location>
</feature>
<dbReference type="PANTHER" id="PTHR33678:SF1">
    <property type="entry name" value="BLL1576 PROTEIN"/>
    <property type="match status" value="1"/>
</dbReference>
<dbReference type="Pfam" id="PF03050">
    <property type="entry name" value="DDE_Tnp_IS66"/>
    <property type="match status" value="1"/>
</dbReference>
<dbReference type="EMBL" id="CATZBU010000020">
    <property type="protein sequence ID" value="CAJ0808549.1"/>
    <property type="molecule type" value="Genomic_DNA"/>
</dbReference>
<evidence type="ECO:0000259" key="1">
    <source>
        <dbReference type="Pfam" id="PF03050"/>
    </source>
</evidence>
<reference evidence="2 3" key="1">
    <citation type="submission" date="2023-07" db="EMBL/GenBank/DDBJ databases">
        <authorList>
            <person name="Peeters C."/>
        </authorList>
    </citation>
    <scope>NUCLEOTIDE SEQUENCE [LARGE SCALE GENOMIC DNA]</scope>
    <source>
        <strain evidence="2 3">LMG 19083</strain>
    </source>
</reference>
<sequence>MAGFIERIGMLFVIEAQTKEVAVQQRQQVRAEQSRPVQSELETLLLHTVLPQSLFGKALHYLHGQWTKLTRYVENGAWPISNNPCENAIRPFVAGRRNWLFCDTVAGANASANLYSLVKTAKANGVDPYR</sequence>
<dbReference type="Proteomes" id="UP001189813">
    <property type="component" value="Unassembled WGS sequence"/>
</dbReference>
<proteinExistence type="predicted"/>